<dbReference type="PANTHER" id="PTHR30565:SF9">
    <property type="entry name" value="PROTEIN YCIF"/>
    <property type="match status" value="1"/>
</dbReference>
<name>A0A563UIW3_9SPHI</name>
<evidence type="ECO:0000313" key="1">
    <source>
        <dbReference type="EMBL" id="TWR31208.1"/>
    </source>
</evidence>
<sequence length="179" mass="19463">MKKESGEPKFSTKTPAGAEPAFKELFVDGVKDIYWAENHLVKNLPKMQQAASSKKLAAAIESHLQETKTHVTRLEQVFELLGEKVQAQKCDAMEGLAKEGEAIIESTQAGTTARDLGIIMASQKVEHYEIATYGGLTKLAQNLGLADVADILSQTLEEEKTADDKLAGLAETEVNYQVA</sequence>
<dbReference type="InterPro" id="IPR012347">
    <property type="entry name" value="Ferritin-like"/>
</dbReference>
<reference evidence="1 2" key="1">
    <citation type="submission" date="2019-07" db="EMBL/GenBank/DDBJ databases">
        <authorList>
            <person name="Kim J."/>
        </authorList>
    </citation>
    <scope>NUCLEOTIDE SEQUENCE [LARGE SCALE GENOMIC DNA]</scope>
    <source>
        <strain evidence="2">dk17</strain>
    </source>
</reference>
<dbReference type="SUPFAM" id="SSF47240">
    <property type="entry name" value="Ferritin-like"/>
    <property type="match status" value="1"/>
</dbReference>
<dbReference type="Proteomes" id="UP000320042">
    <property type="component" value="Unassembled WGS sequence"/>
</dbReference>
<dbReference type="InterPro" id="IPR009078">
    <property type="entry name" value="Ferritin-like_SF"/>
</dbReference>
<dbReference type="EMBL" id="VOEJ01000001">
    <property type="protein sequence ID" value="TWR31208.1"/>
    <property type="molecule type" value="Genomic_DNA"/>
</dbReference>
<dbReference type="InterPro" id="IPR047114">
    <property type="entry name" value="YciF"/>
</dbReference>
<proteinExistence type="predicted"/>
<comment type="caution">
    <text evidence="1">The sequence shown here is derived from an EMBL/GenBank/DDBJ whole genome shotgun (WGS) entry which is preliminary data.</text>
</comment>
<dbReference type="PANTHER" id="PTHR30565">
    <property type="entry name" value="PROTEIN YCIF"/>
    <property type="match status" value="1"/>
</dbReference>
<dbReference type="Gene3D" id="1.20.1260.10">
    <property type="match status" value="1"/>
</dbReference>
<evidence type="ECO:0000313" key="2">
    <source>
        <dbReference type="Proteomes" id="UP000320042"/>
    </source>
</evidence>
<protein>
    <submittedName>
        <fullName evidence="1">Ferritin-like domain-containing protein</fullName>
    </submittedName>
</protein>
<organism evidence="1 2">
    <name type="scientific">Mucilaginibacter pallidiroseus</name>
    <dbReference type="NCBI Taxonomy" id="2599295"/>
    <lineage>
        <taxon>Bacteria</taxon>
        <taxon>Pseudomonadati</taxon>
        <taxon>Bacteroidota</taxon>
        <taxon>Sphingobacteriia</taxon>
        <taxon>Sphingobacteriales</taxon>
        <taxon>Sphingobacteriaceae</taxon>
        <taxon>Mucilaginibacter</taxon>
    </lineage>
</organism>
<dbReference type="InterPro" id="IPR010287">
    <property type="entry name" value="DUF892_YciF-like"/>
</dbReference>
<accession>A0A563UIW3</accession>
<dbReference type="RefSeq" id="WP_146380105.1">
    <property type="nucleotide sequence ID" value="NZ_VOEJ01000001.1"/>
</dbReference>
<dbReference type="OrthoDB" id="9795056at2"/>
<gene>
    <name evidence="1" type="ORF">FPZ43_01660</name>
</gene>
<dbReference type="CDD" id="cd07909">
    <property type="entry name" value="YciF"/>
    <property type="match status" value="1"/>
</dbReference>
<dbReference type="AlphaFoldDB" id="A0A563UIW3"/>
<dbReference type="Pfam" id="PF05974">
    <property type="entry name" value="DUF892"/>
    <property type="match status" value="1"/>
</dbReference>
<keyword evidence="2" id="KW-1185">Reference proteome</keyword>